<dbReference type="NCBIfam" id="TIGR00234">
    <property type="entry name" value="tyrS"/>
    <property type="match status" value="1"/>
</dbReference>
<dbReference type="GO" id="GO:0004831">
    <property type="term" value="F:tyrosine-tRNA ligase activity"/>
    <property type="evidence" value="ECO:0007669"/>
    <property type="project" value="UniProtKB-UniRule"/>
</dbReference>
<evidence type="ECO:0000256" key="1">
    <source>
        <dbReference type="ARBA" id="ARBA00011738"/>
    </source>
</evidence>
<evidence type="ECO:0000313" key="15">
    <source>
        <dbReference type="EMBL" id="PIT88306.1"/>
    </source>
</evidence>
<dbReference type="InterPro" id="IPR002942">
    <property type="entry name" value="S4_RNA-bd"/>
</dbReference>
<dbReference type="EMBL" id="PFBV01000003">
    <property type="protein sequence ID" value="PIT88306.1"/>
    <property type="molecule type" value="Genomic_DNA"/>
</dbReference>
<keyword evidence="4 13" id="KW-0436">Ligase</keyword>
<name>A0A2M6W6A3_9BACT</name>
<evidence type="ECO:0000313" key="16">
    <source>
        <dbReference type="Proteomes" id="UP000231426"/>
    </source>
</evidence>
<keyword evidence="5 13" id="KW-0547">Nucleotide-binding</keyword>
<dbReference type="GO" id="GO:0006437">
    <property type="term" value="P:tyrosyl-tRNA aminoacylation"/>
    <property type="evidence" value="ECO:0007669"/>
    <property type="project" value="UniProtKB-UniRule"/>
</dbReference>
<accession>A0A2M6W6A3</accession>
<comment type="caution">
    <text evidence="15">The sequence shown here is derived from an EMBL/GenBank/DDBJ whole genome shotgun (WGS) entry which is preliminary data.</text>
</comment>
<evidence type="ECO:0000259" key="14">
    <source>
        <dbReference type="SMART" id="SM00363"/>
    </source>
</evidence>
<comment type="catalytic activity">
    <reaction evidence="10">
        <text>tRNA(Tyr) + L-tyrosine + ATP = L-tyrosyl-tRNA(Tyr) + AMP + diphosphate + H(+)</text>
        <dbReference type="Rhea" id="RHEA:10220"/>
        <dbReference type="Rhea" id="RHEA-COMP:9706"/>
        <dbReference type="Rhea" id="RHEA-COMP:9707"/>
        <dbReference type="ChEBI" id="CHEBI:15378"/>
        <dbReference type="ChEBI" id="CHEBI:30616"/>
        <dbReference type="ChEBI" id="CHEBI:33019"/>
        <dbReference type="ChEBI" id="CHEBI:58315"/>
        <dbReference type="ChEBI" id="CHEBI:78442"/>
        <dbReference type="ChEBI" id="CHEBI:78536"/>
        <dbReference type="ChEBI" id="CHEBI:456215"/>
        <dbReference type="EC" id="6.1.1.1"/>
    </reaction>
</comment>
<reference evidence="16" key="1">
    <citation type="submission" date="2017-09" db="EMBL/GenBank/DDBJ databases">
        <title>Depth-based differentiation of microbial function through sediment-hosted aquifers and enrichment of novel symbionts in the deep terrestrial subsurface.</title>
        <authorList>
            <person name="Probst A.J."/>
            <person name="Ladd B."/>
            <person name="Jarett J.K."/>
            <person name="Geller-Mcgrath D.E."/>
            <person name="Sieber C.M.K."/>
            <person name="Emerson J.B."/>
            <person name="Anantharaman K."/>
            <person name="Thomas B.C."/>
            <person name="Malmstrom R."/>
            <person name="Stieglmeier M."/>
            <person name="Klingl A."/>
            <person name="Woyke T."/>
            <person name="Ryan C.M."/>
            <person name="Banfield J.F."/>
        </authorList>
    </citation>
    <scope>NUCLEOTIDE SEQUENCE [LARGE SCALE GENOMIC DNA]</scope>
</reference>
<dbReference type="Pfam" id="PF00579">
    <property type="entry name" value="tRNA-synt_1b"/>
    <property type="match status" value="1"/>
</dbReference>
<evidence type="ECO:0000256" key="8">
    <source>
        <dbReference type="ARBA" id="ARBA00022917"/>
    </source>
</evidence>
<evidence type="ECO:0000256" key="11">
    <source>
        <dbReference type="NCBIfam" id="TIGR00234"/>
    </source>
</evidence>
<proteinExistence type="inferred from homology"/>
<comment type="similarity">
    <text evidence="13">Belongs to the class-I aminoacyl-tRNA synthetase family.</text>
</comment>
<dbReference type="Gene3D" id="1.10.240.10">
    <property type="entry name" value="Tyrosyl-Transfer RNA Synthetase"/>
    <property type="match status" value="1"/>
</dbReference>
<dbReference type="CDD" id="cd00805">
    <property type="entry name" value="TyrRS_core"/>
    <property type="match status" value="1"/>
</dbReference>
<evidence type="ECO:0000256" key="4">
    <source>
        <dbReference type="ARBA" id="ARBA00022598"/>
    </source>
</evidence>
<evidence type="ECO:0000256" key="7">
    <source>
        <dbReference type="ARBA" id="ARBA00022884"/>
    </source>
</evidence>
<dbReference type="SUPFAM" id="SSF55174">
    <property type="entry name" value="Alpha-L RNA-binding motif"/>
    <property type="match status" value="1"/>
</dbReference>
<evidence type="ECO:0000256" key="2">
    <source>
        <dbReference type="ARBA" id="ARBA00013160"/>
    </source>
</evidence>
<dbReference type="InterPro" id="IPR002307">
    <property type="entry name" value="Tyr-tRNA-ligase"/>
</dbReference>
<dbReference type="PRINTS" id="PR01040">
    <property type="entry name" value="TRNASYNTHTYR"/>
</dbReference>
<dbReference type="PANTHER" id="PTHR11766:SF1">
    <property type="entry name" value="TYROSINE--TRNA LIGASE"/>
    <property type="match status" value="1"/>
</dbReference>
<evidence type="ECO:0000256" key="13">
    <source>
        <dbReference type="RuleBase" id="RU363036"/>
    </source>
</evidence>
<dbReference type="InterPro" id="IPR036986">
    <property type="entry name" value="S4_RNA-bd_sf"/>
</dbReference>
<evidence type="ECO:0000256" key="12">
    <source>
        <dbReference type="PROSITE-ProRule" id="PRU00182"/>
    </source>
</evidence>
<sequence>MKIDTDAKKIEELLTRGAEEVIELESLRKKLFSGKRLRVKFGIDPTGSQLHIGHAVPLRKLKQFQDLGHQVILLIGDYTAMIGDPSGRNETRPVLSHDDVKKNMKTYIDQAAKIIDVKNLEIRRNSEWYSKPSFTQLLMDLTSKITVARILERDDFQKRMKEGSDIQMQEIMYPLLQGYDSVALEADVEIGGTDQKFNLLMGRKLQKKYNQSEQDILTVPILEGVDGEKKMGKSHGNYIALEDLPEEIFGKVMSIPDKLIIKYFELATEVSMEEIKKYEAEMQSGKNPRDYKMKLAQEMVRIYYSEKEAQKAQDYFISTFSKKETPDEMPDIKPSVYDIVTVLVESKVCASKSEARRAIEQKGVKINDKKVESIDEHAKPGDVVQKGSRFFVKVK</sequence>
<dbReference type="Gene3D" id="3.40.50.620">
    <property type="entry name" value="HUPs"/>
    <property type="match status" value="1"/>
</dbReference>
<dbReference type="InterPro" id="IPR024088">
    <property type="entry name" value="Tyr-tRNA-ligase_bac-type"/>
</dbReference>
<evidence type="ECO:0000256" key="10">
    <source>
        <dbReference type="ARBA" id="ARBA00048248"/>
    </source>
</evidence>
<keyword evidence="9 13" id="KW-0030">Aminoacyl-tRNA synthetase</keyword>
<comment type="subunit">
    <text evidence="1">Homodimer.</text>
</comment>
<gene>
    <name evidence="15" type="ORF">COU29_00750</name>
</gene>
<dbReference type="InterPro" id="IPR014729">
    <property type="entry name" value="Rossmann-like_a/b/a_fold"/>
</dbReference>
<dbReference type="FunFam" id="3.40.50.620:FF:000061">
    <property type="entry name" value="Tyrosine--tRNA ligase"/>
    <property type="match status" value="1"/>
</dbReference>
<dbReference type="GO" id="GO:0005524">
    <property type="term" value="F:ATP binding"/>
    <property type="evidence" value="ECO:0007669"/>
    <property type="project" value="UniProtKB-KW"/>
</dbReference>
<dbReference type="Proteomes" id="UP000231426">
    <property type="component" value="Unassembled WGS sequence"/>
</dbReference>
<dbReference type="InterPro" id="IPR002305">
    <property type="entry name" value="aa-tRNA-synth_Ic"/>
</dbReference>
<dbReference type="PANTHER" id="PTHR11766">
    <property type="entry name" value="TYROSYL-TRNA SYNTHETASE"/>
    <property type="match status" value="1"/>
</dbReference>
<dbReference type="Pfam" id="PF01479">
    <property type="entry name" value="S4"/>
    <property type="match status" value="1"/>
</dbReference>
<dbReference type="SMART" id="SM00363">
    <property type="entry name" value="S4"/>
    <property type="match status" value="1"/>
</dbReference>
<evidence type="ECO:0000256" key="5">
    <source>
        <dbReference type="ARBA" id="ARBA00022741"/>
    </source>
</evidence>
<dbReference type="Gene3D" id="3.10.290.10">
    <property type="entry name" value="RNA-binding S4 domain"/>
    <property type="match status" value="1"/>
</dbReference>
<keyword evidence="6 13" id="KW-0067">ATP-binding</keyword>
<dbReference type="SUPFAM" id="SSF52374">
    <property type="entry name" value="Nucleotidylyl transferase"/>
    <property type="match status" value="1"/>
</dbReference>
<evidence type="ECO:0000256" key="6">
    <source>
        <dbReference type="ARBA" id="ARBA00022840"/>
    </source>
</evidence>
<dbReference type="AlphaFoldDB" id="A0A2M6W6A3"/>
<dbReference type="EC" id="6.1.1.1" evidence="2 11"/>
<protein>
    <recommendedName>
        <fullName evidence="2 11">Tyrosine--tRNA ligase</fullName>
        <ecNumber evidence="2 11">6.1.1.1</ecNumber>
    </recommendedName>
</protein>
<keyword evidence="8 13" id="KW-0648">Protein biosynthesis</keyword>
<dbReference type="GO" id="GO:0003723">
    <property type="term" value="F:RNA binding"/>
    <property type="evidence" value="ECO:0007669"/>
    <property type="project" value="UniProtKB-KW"/>
</dbReference>
<evidence type="ECO:0000256" key="3">
    <source>
        <dbReference type="ARBA" id="ARBA00022490"/>
    </source>
</evidence>
<dbReference type="PROSITE" id="PS50889">
    <property type="entry name" value="S4"/>
    <property type="match status" value="1"/>
</dbReference>
<organism evidence="15 16">
    <name type="scientific">Candidatus Magasanikbacteria bacterium CG10_big_fil_rev_8_21_14_0_10_36_32</name>
    <dbReference type="NCBI Taxonomy" id="1974646"/>
    <lineage>
        <taxon>Bacteria</taxon>
        <taxon>Candidatus Magasanikiibacteriota</taxon>
    </lineage>
</organism>
<keyword evidence="7 12" id="KW-0694">RNA-binding</keyword>
<feature type="domain" description="RNA-binding S4" evidence="14">
    <location>
        <begin position="338"/>
        <end position="395"/>
    </location>
</feature>
<dbReference type="GO" id="GO:0005829">
    <property type="term" value="C:cytosol"/>
    <property type="evidence" value="ECO:0007669"/>
    <property type="project" value="TreeGrafter"/>
</dbReference>
<evidence type="ECO:0000256" key="9">
    <source>
        <dbReference type="ARBA" id="ARBA00023146"/>
    </source>
</evidence>
<dbReference type="CDD" id="cd00165">
    <property type="entry name" value="S4"/>
    <property type="match status" value="1"/>
</dbReference>
<keyword evidence="3" id="KW-0963">Cytoplasm</keyword>